<reference evidence="1 2" key="1">
    <citation type="submission" date="2011-02" db="EMBL/GenBank/DDBJ databases">
        <title>The Genome Sequence of Sphaeroforma arctica JP610.</title>
        <authorList>
            <consortium name="The Broad Institute Genome Sequencing Platform"/>
            <person name="Russ C."/>
            <person name="Cuomo C."/>
            <person name="Young S.K."/>
            <person name="Zeng Q."/>
            <person name="Gargeya S."/>
            <person name="Alvarado L."/>
            <person name="Berlin A."/>
            <person name="Chapman S.B."/>
            <person name="Chen Z."/>
            <person name="Freedman E."/>
            <person name="Gellesch M."/>
            <person name="Goldberg J."/>
            <person name="Griggs A."/>
            <person name="Gujja S."/>
            <person name="Heilman E."/>
            <person name="Heiman D."/>
            <person name="Howarth C."/>
            <person name="Mehta T."/>
            <person name="Neiman D."/>
            <person name="Pearson M."/>
            <person name="Roberts A."/>
            <person name="Saif S."/>
            <person name="Shea T."/>
            <person name="Shenoy N."/>
            <person name="Sisk P."/>
            <person name="Stolte C."/>
            <person name="Sykes S."/>
            <person name="White J."/>
            <person name="Yandava C."/>
            <person name="Burger G."/>
            <person name="Gray M.W."/>
            <person name="Holland P.W.H."/>
            <person name="King N."/>
            <person name="Lang F.B.F."/>
            <person name="Roger A.J."/>
            <person name="Ruiz-Trillo I."/>
            <person name="Haas B."/>
            <person name="Nusbaum C."/>
            <person name="Birren B."/>
        </authorList>
    </citation>
    <scope>NUCLEOTIDE SEQUENCE [LARGE SCALE GENOMIC DNA]</scope>
    <source>
        <strain evidence="1 2">JP610</strain>
    </source>
</reference>
<dbReference type="GeneID" id="25912593"/>
<dbReference type="AlphaFoldDB" id="A0A0L0FF30"/>
<proteinExistence type="predicted"/>
<dbReference type="SUPFAM" id="SSF56059">
    <property type="entry name" value="Glutathione synthetase ATP-binding domain-like"/>
    <property type="match status" value="1"/>
</dbReference>
<dbReference type="OrthoDB" id="434648at2759"/>
<feature type="non-terminal residue" evidence="1">
    <location>
        <position position="1"/>
    </location>
</feature>
<gene>
    <name evidence="1" type="ORF">SARC_12089</name>
</gene>
<feature type="non-terminal residue" evidence="1">
    <location>
        <position position="80"/>
    </location>
</feature>
<evidence type="ECO:0000313" key="2">
    <source>
        <dbReference type="Proteomes" id="UP000054560"/>
    </source>
</evidence>
<evidence type="ECO:0008006" key="3">
    <source>
        <dbReference type="Google" id="ProtNLM"/>
    </source>
</evidence>
<dbReference type="EMBL" id="KQ243658">
    <property type="protein sequence ID" value="KNC75384.1"/>
    <property type="molecule type" value="Genomic_DNA"/>
</dbReference>
<dbReference type="Gene3D" id="3.30.470.20">
    <property type="entry name" value="ATP-grasp fold, B domain"/>
    <property type="match status" value="1"/>
</dbReference>
<sequence length="80" mass="8630">VQNAADKVGFPMIVKPKAGAASLGVYRADSVQELATHVASILETLRTTDDLSYNPGVFGALVMCEQFIQPHPDIQHYSAE</sequence>
<dbReference type="Proteomes" id="UP000054560">
    <property type="component" value="Unassembled WGS sequence"/>
</dbReference>
<name>A0A0L0FF30_9EUKA</name>
<dbReference type="Pfam" id="PF13535">
    <property type="entry name" value="ATP-grasp_4"/>
    <property type="match status" value="1"/>
</dbReference>
<evidence type="ECO:0000313" key="1">
    <source>
        <dbReference type="EMBL" id="KNC75384.1"/>
    </source>
</evidence>
<organism evidence="1 2">
    <name type="scientific">Sphaeroforma arctica JP610</name>
    <dbReference type="NCBI Taxonomy" id="667725"/>
    <lineage>
        <taxon>Eukaryota</taxon>
        <taxon>Ichthyosporea</taxon>
        <taxon>Ichthyophonida</taxon>
        <taxon>Sphaeroforma</taxon>
    </lineage>
</organism>
<accession>A0A0L0FF30</accession>
<keyword evidence="2" id="KW-1185">Reference proteome</keyword>
<protein>
    <recommendedName>
        <fullName evidence="3">ATP-grasp domain-containing protein</fullName>
    </recommendedName>
</protein>
<dbReference type="RefSeq" id="XP_014149286.1">
    <property type="nucleotide sequence ID" value="XM_014293811.1"/>
</dbReference>